<proteinExistence type="predicted"/>
<gene>
    <name evidence="1" type="ORF">PA27867_0903</name>
</gene>
<reference evidence="1 2" key="1">
    <citation type="submission" date="2016-06" db="EMBL/GenBank/DDBJ databases">
        <title>Genome sequencing of Cryobacterium arcticum PAMC 27867.</title>
        <authorList>
            <person name="Lee J."/>
            <person name="Kim O.-S."/>
        </authorList>
    </citation>
    <scope>NUCLEOTIDE SEQUENCE [LARGE SCALE GENOMIC DNA]</scope>
    <source>
        <strain evidence="1 2">PAMC 27867</strain>
    </source>
</reference>
<dbReference type="EMBL" id="CP016282">
    <property type="protein sequence ID" value="ANP71870.1"/>
    <property type="molecule type" value="Genomic_DNA"/>
</dbReference>
<dbReference type="Proteomes" id="UP000092582">
    <property type="component" value="Chromosome 1"/>
</dbReference>
<dbReference type="AlphaFoldDB" id="A0A1B1BH28"/>
<keyword evidence="2" id="KW-1185">Reference proteome</keyword>
<protein>
    <submittedName>
        <fullName evidence="1">Uncharacterized protein</fullName>
    </submittedName>
</protein>
<evidence type="ECO:0000313" key="2">
    <source>
        <dbReference type="Proteomes" id="UP000092582"/>
    </source>
</evidence>
<organism evidence="1 2">
    <name type="scientific">Cryobacterium arcticum</name>
    <dbReference type="NCBI Taxonomy" id="670052"/>
    <lineage>
        <taxon>Bacteria</taxon>
        <taxon>Bacillati</taxon>
        <taxon>Actinomycetota</taxon>
        <taxon>Actinomycetes</taxon>
        <taxon>Micrococcales</taxon>
        <taxon>Microbacteriaceae</taxon>
        <taxon>Cryobacterium</taxon>
    </lineage>
</organism>
<name>A0A1B1BH28_9MICO</name>
<sequence length="121" mass="12619">MLSAPALGDIAAAGWTLQTDLPGGHSGLMASMVDLGGLSCYWTSDGGDVPLWYGQVAMDESTWSAKRAELTAAGYTESDEPVTATLLGERSGDDNPAVVNRDGVTFYVSQPSYLDSLAGLQ</sequence>
<accession>A0A1B1BH28</accession>
<dbReference type="KEGG" id="cart:PA27867_0903"/>
<evidence type="ECO:0000313" key="1">
    <source>
        <dbReference type="EMBL" id="ANP71870.1"/>
    </source>
</evidence>